<gene>
    <name evidence="1" type="ORF">FC95_GL001392</name>
</gene>
<dbReference type="InterPro" id="IPR023324">
    <property type="entry name" value="BH2638-like_sf"/>
</dbReference>
<dbReference type="Gene3D" id="1.10.220.80">
    <property type="entry name" value="BH2638-like"/>
    <property type="match status" value="1"/>
</dbReference>
<dbReference type="EMBL" id="AYYV01000042">
    <property type="protein sequence ID" value="KRM52197.1"/>
    <property type="molecule type" value="Genomic_DNA"/>
</dbReference>
<evidence type="ECO:0000313" key="2">
    <source>
        <dbReference type="Proteomes" id="UP000051164"/>
    </source>
</evidence>
<dbReference type="InterPro" id="IPR007920">
    <property type="entry name" value="UPF0223"/>
</dbReference>
<dbReference type="Proteomes" id="UP000051164">
    <property type="component" value="Unassembled WGS sequence"/>
</dbReference>
<protein>
    <submittedName>
        <fullName evidence="1">Uncharacterized protein</fullName>
    </submittedName>
</protein>
<reference evidence="1 2" key="1">
    <citation type="journal article" date="2015" name="Genome Announc.">
        <title>Expanding the biotechnology potential of lactobacilli through comparative genomics of 213 strains and associated genera.</title>
        <authorList>
            <person name="Sun Z."/>
            <person name="Harris H.M."/>
            <person name="McCann A."/>
            <person name="Guo C."/>
            <person name="Argimon S."/>
            <person name="Zhang W."/>
            <person name="Yang X."/>
            <person name="Jeffery I.B."/>
            <person name="Cooney J.C."/>
            <person name="Kagawa T.F."/>
            <person name="Liu W."/>
            <person name="Song Y."/>
            <person name="Salvetti E."/>
            <person name="Wrobel A."/>
            <person name="Rasinkangas P."/>
            <person name="Parkhill J."/>
            <person name="Rea M.C."/>
            <person name="O'Sullivan O."/>
            <person name="Ritari J."/>
            <person name="Douillard F.P."/>
            <person name="Paul Ross R."/>
            <person name="Yang R."/>
            <person name="Briner A.E."/>
            <person name="Felis G.E."/>
            <person name="de Vos W.M."/>
            <person name="Barrangou R."/>
            <person name="Klaenhammer T.R."/>
            <person name="Caufield P.W."/>
            <person name="Cui Y."/>
            <person name="Zhang H."/>
            <person name="O'Toole P.W."/>
        </authorList>
    </citation>
    <scope>NUCLEOTIDE SEQUENCE [LARGE SCALE GENOMIC DNA]</scope>
    <source>
        <strain evidence="1 2">DSM 20587</strain>
    </source>
</reference>
<organism evidence="1 2">
    <name type="scientific">Lentilactobacillus kefiri DSM 20587 = JCM 5818</name>
    <dbReference type="NCBI Taxonomy" id="1423764"/>
    <lineage>
        <taxon>Bacteria</taxon>
        <taxon>Bacillati</taxon>
        <taxon>Bacillota</taxon>
        <taxon>Bacilli</taxon>
        <taxon>Lactobacillales</taxon>
        <taxon>Lactobacillaceae</taxon>
        <taxon>Lentilactobacillus</taxon>
    </lineage>
</organism>
<dbReference type="Pfam" id="PF05256">
    <property type="entry name" value="UPF0223"/>
    <property type="match status" value="1"/>
</dbReference>
<dbReference type="NCBIfam" id="NF003353">
    <property type="entry name" value="PRK04387.1"/>
    <property type="match status" value="1"/>
</dbReference>
<dbReference type="SUPFAM" id="SSF158504">
    <property type="entry name" value="BH2638-like"/>
    <property type="match status" value="1"/>
</dbReference>
<proteinExistence type="predicted"/>
<name>A0A8E1RJI9_LENKE</name>
<dbReference type="PIRSF" id="PIRSF037260">
    <property type="entry name" value="UPF0223"/>
    <property type="match status" value="1"/>
</dbReference>
<dbReference type="AlphaFoldDB" id="A0A8E1RJI9"/>
<evidence type="ECO:0000313" key="1">
    <source>
        <dbReference type="EMBL" id="KRM52197.1"/>
    </source>
</evidence>
<sequence length="98" mass="11292">MSAMADGYEYPLIDGLNVDEIIDVVNFYQMVEQAYEQSGGVKRSDFLAAYRKFQKILPSKMEEKQLEREFENRSGYDAYQVIKASKDAQSVNLKIHEA</sequence>
<accession>A0A8E1RJI9</accession>
<comment type="caution">
    <text evidence="1">The sequence shown here is derived from an EMBL/GenBank/DDBJ whole genome shotgun (WGS) entry which is preliminary data.</text>
</comment>